<dbReference type="EMBL" id="LFZN01000008">
    <property type="protein sequence ID" value="KXT06084.1"/>
    <property type="molecule type" value="Genomic_DNA"/>
</dbReference>
<dbReference type="Proteomes" id="UP000070133">
    <property type="component" value="Unassembled WGS sequence"/>
</dbReference>
<keyword evidence="3" id="KW-1185">Reference proteome</keyword>
<evidence type="ECO:0000313" key="2">
    <source>
        <dbReference type="EMBL" id="KXT06085.1"/>
    </source>
</evidence>
<sequence length="356" mass="38946">MKSYIASAALLATVAYASPVERQASKFTYYNLTTPLASPCDLTTGRDGKIYADTFTANKIVQIDRSTGKLTEYDIPYKLPVLGDSVLPSDVQGRVTGACVVQPGKNGKIYAATGIRNEFAIFDPEDNSVTVLETGNPLGNLQPFNDAWPGEDGMFFSQTTGNVINLIDYKTNAMKTWNVPTPLAGPLGMIVASDGNLWFVEMFANKMARLNPTTGKIDEFSLPLSLATPSVMRAETEGRYLWFTSLATNSLGRFDIETLTAKAFPLPQLLATPIEDTVDSNGNIWFSTLLRNSLNYLTPSTGEFTSIKQPTDDLSLAPSLLPDLPPAADIAMHYEPSDNTMWFTEFANNRIGKYQI</sequence>
<keyword evidence="1" id="KW-0732">Signal</keyword>
<feature type="chain" id="PRO_5007995357" description="SMP-30/Gluconolactonase/LRE-like region domain-containing protein" evidence="1">
    <location>
        <begin position="18"/>
        <end position="356"/>
    </location>
</feature>
<evidence type="ECO:0000313" key="3">
    <source>
        <dbReference type="Proteomes" id="UP000070133"/>
    </source>
</evidence>
<gene>
    <name evidence="2" type="ORF">AC578_1426</name>
</gene>
<dbReference type="Pfam" id="PF24684">
    <property type="entry name" value="Vgb_lyase"/>
    <property type="match status" value="1"/>
</dbReference>
<dbReference type="InterPro" id="IPR051344">
    <property type="entry name" value="Vgb"/>
</dbReference>
<dbReference type="PANTHER" id="PTHR40274">
    <property type="entry name" value="VIRGINIAMYCIN B LYASE"/>
    <property type="match status" value="1"/>
</dbReference>
<accession>A0A139HUE2</accession>
<proteinExistence type="predicted"/>
<protein>
    <recommendedName>
        <fullName evidence="4">SMP-30/Gluconolactonase/LRE-like region domain-containing protein</fullName>
    </recommendedName>
</protein>
<evidence type="ECO:0008006" key="4">
    <source>
        <dbReference type="Google" id="ProtNLM"/>
    </source>
</evidence>
<evidence type="ECO:0000256" key="1">
    <source>
        <dbReference type="SAM" id="SignalP"/>
    </source>
</evidence>
<dbReference type="PANTHER" id="PTHR40274:SF3">
    <property type="entry name" value="VIRGINIAMYCIN B LYASE"/>
    <property type="match status" value="1"/>
</dbReference>
<organism evidence="2 3">
    <name type="scientific">Pseudocercospora eumusae</name>
    <dbReference type="NCBI Taxonomy" id="321146"/>
    <lineage>
        <taxon>Eukaryota</taxon>
        <taxon>Fungi</taxon>
        <taxon>Dikarya</taxon>
        <taxon>Ascomycota</taxon>
        <taxon>Pezizomycotina</taxon>
        <taxon>Dothideomycetes</taxon>
        <taxon>Dothideomycetidae</taxon>
        <taxon>Mycosphaerellales</taxon>
        <taxon>Mycosphaerellaceae</taxon>
        <taxon>Pseudocercospora</taxon>
    </lineage>
</organism>
<dbReference type="SUPFAM" id="SSF63829">
    <property type="entry name" value="Calcium-dependent phosphotriesterase"/>
    <property type="match status" value="1"/>
</dbReference>
<dbReference type="SUPFAM" id="SSF63825">
    <property type="entry name" value="YWTD domain"/>
    <property type="match status" value="1"/>
</dbReference>
<reference evidence="2 3" key="1">
    <citation type="submission" date="2015-07" db="EMBL/GenBank/DDBJ databases">
        <title>Comparative genomics of the Sigatoka disease complex on banana suggests a link between parallel evolutionary changes in Pseudocercospora fijiensis and Pseudocercospora eumusae and increased virulence on the banana host.</title>
        <authorList>
            <person name="Chang T.-C."/>
            <person name="Salvucci A."/>
            <person name="Crous P.W."/>
            <person name="Stergiopoulos I."/>
        </authorList>
    </citation>
    <scope>NUCLEOTIDE SEQUENCE [LARGE SCALE GENOMIC DNA]</scope>
    <source>
        <strain evidence="2 3">CBS 114824</strain>
    </source>
</reference>
<dbReference type="Gene3D" id="2.130.10.10">
    <property type="entry name" value="YVTN repeat-like/Quinoprotein amine dehydrogenase"/>
    <property type="match status" value="2"/>
</dbReference>
<dbReference type="EMBL" id="LFZN01000008">
    <property type="protein sequence ID" value="KXT06085.1"/>
    <property type="molecule type" value="Genomic_DNA"/>
</dbReference>
<dbReference type="AlphaFoldDB" id="A0A139HUE2"/>
<dbReference type="InterPro" id="IPR015943">
    <property type="entry name" value="WD40/YVTN_repeat-like_dom_sf"/>
</dbReference>
<name>A0A139HUE2_9PEZI</name>
<feature type="signal peptide" evidence="1">
    <location>
        <begin position="1"/>
        <end position="17"/>
    </location>
</feature>
<comment type="caution">
    <text evidence="2">The sequence shown here is derived from an EMBL/GenBank/DDBJ whole genome shotgun (WGS) entry which is preliminary data.</text>
</comment>
<dbReference type="OrthoDB" id="19657at2759"/>